<dbReference type="EMBL" id="LT607733">
    <property type="protein sequence ID" value="SCG19372.1"/>
    <property type="molecule type" value="Genomic_DNA"/>
</dbReference>
<proteinExistence type="inferred from homology"/>
<dbReference type="InterPro" id="IPR011009">
    <property type="entry name" value="Kinase-like_dom_sf"/>
</dbReference>
<name>A0A1C5GIF6_MICEH</name>
<keyword evidence="1" id="KW-0808">Transferase</keyword>
<reference evidence="2 3" key="1">
    <citation type="submission" date="2016-06" db="EMBL/GenBank/DDBJ databases">
        <authorList>
            <person name="Kjaerup R.B."/>
            <person name="Dalgaard T.S."/>
            <person name="Juul-Madsen H.R."/>
        </authorList>
    </citation>
    <scope>NUCLEOTIDE SEQUENCE [LARGE SCALE GENOMIC DNA]</scope>
    <source>
        <strain evidence="2 3">DSM 43913</strain>
    </source>
</reference>
<evidence type="ECO:0000256" key="1">
    <source>
        <dbReference type="PIRNR" id="PIRNR006221"/>
    </source>
</evidence>
<dbReference type="Gene3D" id="3.30.200.20">
    <property type="entry name" value="Phosphorylase Kinase, domain 1"/>
    <property type="match status" value="1"/>
</dbReference>
<dbReference type="Gene3D" id="1.10.510.10">
    <property type="entry name" value="Transferase(Phosphotransferase) domain 1"/>
    <property type="match status" value="1"/>
</dbReference>
<dbReference type="AlphaFoldDB" id="A0A1C5GIF6"/>
<gene>
    <name evidence="2" type="ORF">GA0070610_5742</name>
</gene>
<accession>A0A1C5GIF6</accession>
<dbReference type="Proteomes" id="UP000198251">
    <property type="component" value="Chromosome I"/>
</dbReference>
<dbReference type="GO" id="GO:0016301">
    <property type="term" value="F:kinase activity"/>
    <property type="evidence" value="ECO:0007669"/>
    <property type="project" value="UniProtKB-UniRule"/>
</dbReference>
<dbReference type="RefSeq" id="WP_089002844.1">
    <property type="nucleotide sequence ID" value="NZ_JBFAAC010000002.1"/>
</dbReference>
<dbReference type="PANTHER" id="PTHR12149:SF8">
    <property type="entry name" value="PROTEIN-RIBULOSAMINE 3-KINASE"/>
    <property type="match status" value="1"/>
</dbReference>
<dbReference type="InterPro" id="IPR016477">
    <property type="entry name" value="Fructo-/Ketosamine-3-kinase"/>
</dbReference>
<protein>
    <submittedName>
        <fullName evidence="2">Fructosamine-3-kinase</fullName>
    </submittedName>
</protein>
<dbReference type="GeneID" id="95805386"/>
<dbReference type="Gene3D" id="1.20.1270.240">
    <property type="match status" value="1"/>
</dbReference>
<evidence type="ECO:0000313" key="3">
    <source>
        <dbReference type="Proteomes" id="UP000198251"/>
    </source>
</evidence>
<keyword evidence="1 2" id="KW-0418">Kinase</keyword>
<dbReference type="Pfam" id="PF03881">
    <property type="entry name" value="Fructosamin_kin"/>
    <property type="match status" value="1"/>
</dbReference>
<dbReference type="SUPFAM" id="SSF56112">
    <property type="entry name" value="Protein kinase-like (PK-like)"/>
    <property type="match status" value="1"/>
</dbReference>
<dbReference type="PANTHER" id="PTHR12149">
    <property type="entry name" value="FRUCTOSAMINE 3 KINASE-RELATED PROTEIN"/>
    <property type="match status" value="1"/>
</dbReference>
<sequence length="304" mass="32675">MDLAYLRAHPEHLPTFLTHQRIRETPVAGGDICAASRLTLDDGHSVFAKTWPETAGGPVPEGFFAAEAAGLRWLREAGAVAVPEVVVALPGLLALEWIEPGEPTPEAAERFGRELAALHRAGAPAFGADWAGFVGSLPQDNRPDDGPWSRWFARCRLLPHLRRAVAGGGLTDVEAVLVEQVVERIGEFGGDEPPARIHGDLWPGNALWGADDRVWLVDPAAHGGHRETDLAQLALFGGAPHLDRILAAYAQEWPLADGWRERVPLHQLHLMLVHAALFGAAYRDAVARTARAALAGLGRATVDG</sequence>
<evidence type="ECO:0000313" key="2">
    <source>
        <dbReference type="EMBL" id="SCG19372.1"/>
    </source>
</evidence>
<organism evidence="2 3">
    <name type="scientific">Micromonospora echinofusca</name>
    <dbReference type="NCBI Taxonomy" id="47858"/>
    <lineage>
        <taxon>Bacteria</taxon>
        <taxon>Bacillati</taxon>
        <taxon>Actinomycetota</taxon>
        <taxon>Actinomycetes</taxon>
        <taxon>Micromonosporales</taxon>
        <taxon>Micromonosporaceae</taxon>
        <taxon>Micromonospora</taxon>
    </lineage>
</organism>
<comment type="similarity">
    <text evidence="1">Belongs to the fructosamine kinase family.</text>
</comment>
<dbReference type="PIRSF" id="PIRSF006221">
    <property type="entry name" value="Ketosamine-3-kinase"/>
    <property type="match status" value="1"/>
</dbReference>
<keyword evidence="3" id="KW-1185">Reference proteome</keyword>